<evidence type="ECO:0000256" key="9">
    <source>
        <dbReference type="ARBA" id="ARBA00053855"/>
    </source>
</evidence>
<evidence type="ECO:0000256" key="2">
    <source>
        <dbReference type="ARBA" id="ARBA00005704"/>
    </source>
</evidence>
<keyword evidence="13" id="KW-0479">Metal-binding</keyword>
<comment type="function">
    <text evidence="9">Involved in the metabolic adaptation in response to environmental changes. Catalyzes the reversible formation of succinate and glyoxylate from isocitrate, a key step of the glyoxylate cycle, which operates as an anaplerotic route for replenishing the tricarboxylic acid cycle during growth on fatty acid substrates.</text>
</comment>
<evidence type="ECO:0000313" key="16">
    <source>
        <dbReference type="Proteomes" id="UP000316921"/>
    </source>
</evidence>
<feature type="binding site" evidence="13">
    <location>
        <position position="149"/>
    </location>
    <ligand>
        <name>Mg(2+)</name>
        <dbReference type="ChEBI" id="CHEBI:18420"/>
    </ligand>
</feature>
<reference evidence="15 16" key="1">
    <citation type="submission" date="2019-02" db="EMBL/GenBank/DDBJ databases">
        <title>Deep-cultivation of Planctomycetes and their phenomic and genomic characterization uncovers novel biology.</title>
        <authorList>
            <person name="Wiegand S."/>
            <person name="Jogler M."/>
            <person name="Boedeker C."/>
            <person name="Pinto D."/>
            <person name="Vollmers J."/>
            <person name="Rivas-Marin E."/>
            <person name="Kohn T."/>
            <person name="Peeters S.H."/>
            <person name="Heuer A."/>
            <person name="Rast P."/>
            <person name="Oberbeckmann S."/>
            <person name="Bunk B."/>
            <person name="Jeske O."/>
            <person name="Meyerdierks A."/>
            <person name="Storesund J.E."/>
            <person name="Kallscheuer N."/>
            <person name="Luecker S."/>
            <person name="Lage O.M."/>
            <person name="Pohl T."/>
            <person name="Merkel B.J."/>
            <person name="Hornburger P."/>
            <person name="Mueller R.-W."/>
            <person name="Bruemmer F."/>
            <person name="Labrenz M."/>
            <person name="Spormann A.M."/>
            <person name="Op den Camp H."/>
            <person name="Overmann J."/>
            <person name="Amann R."/>
            <person name="Jetten M.S.M."/>
            <person name="Mascher T."/>
            <person name="Medema M.H."/>
            <person name="Devos D.P."/>
            <person name="Kaster A.-K."/>
            <person name="Ovreas L."/>
            <person name="Rohde M."/>
            <person name="Galperin M.Y."/>
            <person name="Jogler C."/>
        </authorList>
    </citation>
    <scope>NUCLEOTIDE SEQUENCE [LARGE SCALE GENOMIC DNA]</scope>
    <source>
        <strain evidence="15 16">Pla133</strain>
    </source>
</reference>
<accession>A0A518BQB9</accession>
<dbReference type="NCBIfam" id="TIGR01346">
    <property type="entry name" value="isocit_lyase"/>
    <property type="match status" value="1"/>
</dbReference>
<dbReference type="GO" id="GO:0006097">
    <property type="term" value="P:glyoxylate cycle"/>
    <property type="evidence" value="ECO:0007669"/>
    <property type="project" value="UniProtKB-KW"/>
</dbReference>
<comment type="catalytic activity">
    <reaction evidence="8">
        <text>D-threo-isocitrate = glyoxylate + succinate</text>
        <dbReference type="Rhea" id="RHEA:13245"/>
        <dbReference type="ChEBI" id="CHEBI:15562"/>
        <dbReference type="ChEBI" id="CHEBI:30031"/>
        <dbReference type="ChEBI" id="CHEBI:36655"/>
        <dbReference type="EC" id="4.1.3.1"/>
    </reaction>
</comment>
<evidence type="ECO:0000256" key="5">
    <source>
        <dbReference type="ARBA" id="ARBA00022435"/>
    </source>
</evidence>
<dbReference type="PANTHER" id="PTHR21631">
    <property type="entry name" value="ISOCITRATE LYASE/MALATE SYNTHASE"/>
    <property type="match status" value="1"/>
</dbReference>
<evidence type="ECO:0000256" key="4">
    <source>
        <dbReference type="ARBA" id="ARBA00017446"/>
    </source>
</evidence>
<dbReference type="PANTHER" id="PTHR21631:SF3">
    <property type="entry name" value="BIFUNCTIONAL GLYOXYLATE CYCLE PROTEIN"/>
    <property type="match status" value="1"/>
</dbReference>
<dbReference type="Proteomes" id="UP000316921">
    <property type="component" value="Chromosome"/>
</dbReference>
<feature type="binding site" evidence="12">
    <location>
        <position position="343"/>
    </location>
    <ligand>
        <name>substrate</name>
    </ligand>
</feature>
<evidence type="ECO:0000256" key="14">
    <source>
        <dbReference type="SAM" id="MobiDB-lite"/>
    </source>
</evidence>
<keyword evidence="7 15" id="KW-0456">Lyase</keyword>
<dbReference type="PROSITE" id="PS00161">
    <property type="entry name" value="ISOCITRATE_LYASE"/>
    <property type="match status" value="1"/>
</dbReference>
<sequence>MQRDNDPHLTSLSGVPAGRFDGIARDYSPEDVERLRGSVRIEHTLARMGSLRLWELLHGRDYVNALGALTGNQAVQQVKAGLEAIYLSGWQVAADANLAGHMYPDQSLYPANSVPQVVKRINNSLLRADQIGHAEGDDDTYWMAPIVADAEAGFGGPLNAFELMKAMIEAGAAGVHFEDQLASEKKCGHLGGKVLVPTQTFIRTLNAARLAADVADVPTVLVARTDADAAALLTADVDERDHEFLTGERTPEGFFCTHPGIDQAIARGKAYAPYADLVWCETSHPDLAQAKRFAEAIHAEHPGKLLAYNCSPSFNWRGKLDDATIAKFQRELGAMGYKFQFVTLAGFHALNHSMFQLASAYRDRGMSAYADLQDAEFAAEAAGYTATRHQREVGTGYFDLVSKAVGGGKSSTTAMEGSTESAQFRGRSDARPA</sequence>
<dbReference type="EC" id="4.1.3.1" evidence="3 10"/>
<evidence type="ECO:0000256" key="10">
    <source>
        <dbReference type="NCBIfam" id="TIGR01346"/>
    </source>
</evidence>
<dbReference type="CDD" id="cd00377">
    <property type="entry name" value="ICL_PEPM"/>
    <property type="match status" value="1"/>
</dbReference>
<evidence type="ECO:0000256" key="8">
    <source>
        <dbReference type="ARBA" id="ARBA00023531"/>
    </source>
</evidence>
<dbReference type="InterPro" id="IPR015813">
    <property type="entry name" value="Pyrv/PenolPyrv_kinase-like_dom"/>
</dbReference>
<dbReference type="PIRSF" id="PIRSF001362">
    <property type="entry name" value="Isocit_lyase"/>
    <property type="match status" value="1"/>
</dbReference>
<evidence type="ECO:0000256" key="1">
    <source>
        <dbReference type="ARBA" id="ARBA00004793"/>
    </source>
</evidence>
<dbReference type="NCBIfam" id="NF011645">
    <property type="entry name" value="PRK15063.1"/>
    <property type="match status" value="1"/>
</dbReference>
<evidence type="ECO:0000256" key="3">
    <source>
        <dbReference type="ARBA" id="ARBA00012909"/>
    </source>
</evidence>
<keyword evidence="13" id="KW-0460">Magnesium</keyword>
<feature type="binding site" evidence="12">
    <location>
        <begin position="309"/>
        <end position="313"/>
    </location>
    <ligand>
        <name>substrate</name>
    </ligand>
</feature>
<evidence type="ECO:0000256" key="13">
    <source>
        <dbReference type="PIRSR" id="PIRSR001362-3"/>
    </source>
</evidence>
<dbReference type="AlphaFoldDB" id="A0A518BQB9"/>
<dbReference type="GO" id="GO:0046872">
    <property type="term" value="F:metal ion binding"/>
    <property type="evidence" value="ECO:0007669"/>
    <property type="project" value="UniProtKB-KW"/>
</dbReference>
<evidence type="ECO:0000256" key="7">
    <source>
        <dbReference type="ARBA" id="ARBA00023239"/>
    </source>
</evidence>
<feature type="binding site" evidence="12">
    <location>
        <begin position="188"/>
        <end position="189"/>
    </location>
    <ligand>
        <name>substrate</name>
    </ligand>
</feature>
<gene>
    <name evidence="15" type="primary">icl</name>
    <name evidence="15" type="ORF">Pla133_42900</name>
</gene>
<protein>
    <recommendedName>
        <fullName evidence="4 10">Isocitrate lyase</fullName>
        <ecNumber evidence="3 10">4.1.3.1</ecNumber>
    </recommendedName>
</protein>
<dbReference type="InterPro" id="IPR039556">
    <property type="entry name" value="ICL/PEPM"/>
</dbReference>
<dbReference type="InterPro" id="IPR006254">
    <property type="entry name" value="Isocitrate_lyase"/>
</dbReference>
<dbReference type="EMBL" id="CP036287">
    <property type="protein sequence ID" value="QDU69173.1"/>
    <property type="molecule type" value="Genomic_DNA"/>
</dbReference>
<dbReference type="SUPFAM" id="SSF51621">
    <property type="entry name" value="Phosphoenolpyruvate/pyruvate domain"/>
    <property type="match status" value="1"/>
</dbReference>
<comment type="cofactor">
    <cofactor evidence="13">
        <name>Mg(2+)</name>
        <dbReference type="ChEBI" id="CHEBI:18420"/>
    </cofactor>
    <text evidence="13">Can also use Mn(2+) ion.</text>
</comment>
<evidence type="ECO:0000256" key="12">
    <source>
        <dbReference type="PIRSR" id="PIRSR001362-2"/>
    </source>
</evidence>
<dbReference type="InterPro" id="IPR040442">
    <property type="entry name" value="Pyrv_kinase-like_dom_sf"/>
</dbReference>
<evidence type="ECO:0000256" key="11">
    <source>
        <dbReference type="PIRSR" id="PIRSR001362-1"/>
    </source>
</evidence>
<dbReference type="FunFam" id="3.20.20.60:FF:000005">
    <property type="entry name" value="Isocitrate lyase"/>
    <property type="match status" value="1"/>
</dbReference>
<keyword evidence="6" id="KW-0816">Tricarboxylic acid cycle</keyword>
<dbReference type="KEGG" id="pbap:Pla133_42900"/>
<dbReference type="GO" id="GO:0004451">
    <property type="term" value="F:isocitrate lyase activity"/>
    <property type="evidence" value="ECO:0007669"/>
    <property type="project" value="UniProtKB-UniRule"/>
</dbReference>
<comment type="similarity">
    <text evidence="2">Belongs to the isocitrate lyase/PEP mutase superfamily. Isocitrate lyase family.</text>
</comment>
<feature type="active site" description="Proton acceptor" evidence="11">
    <location>
        <position position="187"/>
    </location>
</feature>
<dbReference type="Pfam" id="PF00463">
    <property type="entry name" value="ICL"/>
    <property type="match status" value="1"/>
</dbReference>
<evidence type="ECO:0000256" key="6">
    <source>
        <dbReference type="ARBA" id="ARBA00022532"/>
    </source>
</evidence>
<keyword evidence="5" id="KW-0329">Glyoxylate bypass</keyword>
<organism evidence="15 16">
    <name type="scientific">Engelhardtia mirabilis</name>
    <dbReference type="NCBI Taxonomy" id="2528011"/>
    <lineage>
        <taxon>Bacteria</taxon>
        <taxon>Pseudomonadati</taxon>
        <taxon>Planctomycetota</taxon>
        <taxon>Planctomycetia</taxon>
        <taxon>Planctomycetia incertae sedis</taxon>
        <taxon>Engelhardtia</taxon>
    </lineage>
</organism>
<name>A0A518BQB9_9BACT</name>
<feature type="binding site" evidence="12">
    <location>
        <position position="224"/>
    </location>
    <ligand>
        <name>substrate</name>
    </ligand>
</feature>
<feature type="binding site" evidence="12">
    <location>
        <begin position="88"/>
        <end position="90"/>
    </location>
    <ligand>
        <name>substrate</name>
    </ligand>
</feature>
<proteinExistence type="inferred from homology"/>
<dbReference type="InterPro" id="IPR018523">
    <property type="entry name" value="Isocitrate_lyase_ph_CS"/>
</dbReference>
<keyword evidence="16" id="KW-1185">Reference proteome</keyword>
<comment type="pathway">
    <text evidence="1">Carbohydrate metabolism; glyoxylate cycle; (S)-malate from isocitrate: step 1/2.</text>
</comment>
<dbReference type="GO" id="GO:0006099">
    <property type="term" value="P:tricarboxylic acid cycle"/>
    <property type="evidence" value="ECO:0007669"/>
    <property type="project" value="UniProtKB-UniRule"/>
</dbReference>
<dbReference type="Gene3D" id="3.20.20.60">
    <property type="entry name" value="Phosphoenolpyruvate-binding domains"/>
    <property type="match status" value="1"/>
</dbReference>
<evidence type="ECO:0000313" key="15">
    <source>
        <dbReference type="EMBL" id="QDU69173.1"/>
    </source>
</evidence>
<dbReference type="RefSeq" id="WP_145068832.1">
    <property type="nucleotide sequence ID" value="NZ_CP036287.1"/>
</dbReference>
<feature type="compositionally biased region" description="Polar residues" evidence="14">
    <location>
        <begin position="410"/>
        <end position="422"/>
    </location>
</feature>
<feature type="region of interest" description="Disordered" evidence="14">
    <location>
        <begin position="408"/>
        <end position="433"/>
    </location>
</feature>